<name>A0A6G1PQH3_CHAAH</name>
<evidence type="ECO:0000313" key="4">
    <source>
        <dbReference type="Proteomes" id="UP000503349"/>
    </source>
</evidence>
<keyword evidence="4" id="KW-1185">Reference proteome</keyword>
<feature type="transmembrane region" description="Helical" evidence="2">
    <location>
        <begin position="182"/>
        <end position="202"/>
    </location>
</feature>
<sequence>MTNLMDDLLCPLPHTGHRLHTQESGDDGLSSNMEHKFSENYSQNDFPIADKGSFVRPIPEEQDKMTRPIVYVTQNSKINSSVPHSQSESLLKPPNLAGAKKKPFPPQATPVAQSDKGLEEATDNTLLRTTTITEEQPHAEMAEDGGIVNISTAESKGSSLVVERIRRSNGPRKRGAAKKYKLYFLCLAAIAITVPVSEGISVRSFACKDKDTCPKLMTIYGPNDTRLYHRDLDETFPECSGVSPPTPQSCVACTSQADIVIICPKDIGKLEGETNDGRHITNITSHDEQQQLNGRASFHLGISNGLFLMVVLGAPAIKWIVLL</sequence>
<evidence type="ECO:0000256" key="1">
    <source>
        <dbReference type="SAM" id="MobiDB-lite"/>
    </source>
</evidence>
<accession>A0A6G1PQH3</accession>
<feature type="region of interest" description="Disordered" evidence="1">
    <location>
        <begin position="14"/>
        <end position="34"/>
    </location>
</feature>
<dbReference type="EMBL" id="CM015718">
    <property type="protein sequence ID" value="KAF3692246.1"/>
    <property type="molecule type" value="Genomic_DNA"/>
</dbReference>
<evidence type="ECO:0000313" key="3">
    <source>
        <dbReference type="EMBL" id="KAF3692246.1"/>
    </source>
</evidence>
<reference evidence="4" key="2">
    <citation type="submission" date="2019-02" db="EMBL/GenBank/DDBJ databases">
        <title>Opniocepnalus argus Var Kimnra genome.</title>
        <authorList>
            <person name="Zhou C."/>
            <person name="Xiao S."/>
        </authorList>
    </citation>
    <scope>NUCLEOTIDE SEQUENCE [LARGE SCALE GENOMIC DNA]</scope>
</reference>
<keyword evidence="2" id="KW-1133">Transmembrane helix</keyword>
<dbReference type="Proteomes" id="UP000503349">
    <property type="component" value="Chromosome 7"/>
</dbReference>
<feature type="compositionally biased region" description="Low complexity" evidence="1">
    <location>
        <begin position="123"/>
        <end position="133"/>
    </location>
</feature>
<reference evidence="3 4" key="1">
    <citation type="submission" date="2019-02" db="EMBL/GenBank/DDBJ databases">
        <title>Opniocepnalus argus genome.</title>
        <authorList>
            <person name="Zhou C."/>
            <person name="Xiao S."/>
        </authorList>
    </citation>
    <scope>NUCLEOTIDE SEQUENCE [LARGE SCALE GENOMIC DNA]</scope>
    <source>
        <strain evidence="3">OARG1902GOOAL</strain>
        <tissue evidence="3">Muscle</tissue>
    </source>
</reference>
<feature type="transmembrane region" description="Helical" evidence="2">
    <location>
        <begin position="302"/>
        <end position="321"/>
    </location>
</feature>
<dbReference type="AlphaFoldDB" id="A0A6G1PQH3"/>
<feature type="compositionally biased region" description="Polar residues" evidence="1">
    <location>
        <begin position="80"/>
        <end position="89"/>
    </location>
</feature>
<keyword evidence="2" id="KW-0472">Membrane</keyword>
<evidence type="ECO:0000256" key="2">
    <source>
        <dbReference type="SAM" id="Phobius"/>
    </source>
</evidence>
<feature type="region of interest" description="Disordered" evidence="1">
    <location>
        <begin position="80"/>
        <end position="148"/>
    </location>
</feature>
<proteinExistence type="predicted"/>
<keyword evidence="2" id="KW-0812">Transmembrane</keyword>
<gene>
    <name evidence="3" type="ORF">EXN66_Car007922</name>
</gene>
<organism evidence="3 4">
    <name type="scientific">Channa argus</name>
    <name type="common">Northern snakehead</name>
    <name type="synonym">Ophicephalus argus</name>
    <dbReference type="NCBI Taxonomy" id="215402"/>
    <lineage>
        <taxon>Eukaryota</taxon>
        <taxon>Metazoa</taxon>
        <taxon>Chordata</taxon>
        <taxon>Craniata</taxon>
        <taxon>Vertebrata</taxon>
        <taxon>Euteleostomi</taxon>
        <taxon>Actinopterygii</taxon>
        <taxon>Neopterygii</taxon>
        <taxon>Teleostei</taxon>
        <taxon>Neoteleostei</taxon>
        <taxon>Acanthomorphata</taxon>
        <taxon>Anabantaria</taxon>
        <taxon>Anabantiformes</taxon>
        <taxon>Channoidei</taxon>
        <taxon>Channidae</taxon>
        <taxon>Channa</taxon>
    </lineage>
</organism>
<protein>
    <submittedName>
        <fullName evidence="3">Uncharacterized protein</fullName>
    </submittedName>
</protein>